<evidence type="ECO:0000256" key="2">
    <source>
        <dbReference type="ARBA" id="ARBA00022771"/>
    </source>
</evidence>
<evidence type="ECO:0000259" key="6">
    <source>
        <dbReference type="PROSITE" id="PS50016"/>
    </source>
</evidence>
<comment type="caution">
    <text evidence="8">The sequence shown here is derived from an EMBL/GenBank/DDBJ whole genome shotgun (WGS) entry which is preliminary data.</text>
</comment>
<feature type="compositionally biased region" description="Basic and acidic residues" evidence="5">
    <location>
        <begin position="441"/>
        <end position="451"/>
    </location>
</feature>
<feature type="compositionally biased region" description="Low complexity" evidence="5">
    <location>
        <begin position="411"/>
        <end position="428"/>
    </location>
</feature>
<feature type="domain" description="PHD-type" evidence="7">
    <location>
        <begin position="275"/>
        <end position="395"/>
    </location>
</feature>
<dbReference type="PROSITE" id="PS51805">
    <property type="entry name" value="EPHD"/>
    <property type="match status" value="1"/>
</dbReference>
<feature type="compositionally biased region" description="Basic and acidic residues" evidence="5">
    <location>
        <begin position="83"/>
        <end position="103"/>
    </location>
</feature>
<dbReference type="Proteomes" id="UP000708148">
    <property type="component" value="Unassembled WGS sequence"/>
</dbReference>
<evidence type="ECO:0000256" key="5">
    <source>
        <dbReference type="SAM" id="MobiDB-lite"/>
    </source>
</evidence>
<keyword evidence="3" id="KW-0862">Zinc</keyword>
<protein>
    <recommendedName>
        <fullName evidence="10">PHD-type domain-containing protein</fullName>
    </recommendedName>
</protein>
<organism evidence="8 9">
    <name type="scientific">Ostreobium quekettii</name>
    <dbReference type="NCBI Taxonomy" id="121088"/>
    <lineage>
        <taxon>Eukaryota</taxon>
        <taxon>Viridiplantae</taxon>
        <taxon>Chlorophyta</taxon>
        <taxon>core chlorophytes</taxon>
        <taxon>Ulvophyceae</taxon>
        <taxon>TCBD clade</taxon>
        <taxon>Bryopsidales</taxon>
        <taxon>Ostreobineae</taxon>
        <taxon>Ostreobiaceae</taxon>
        <taxon>Ostreobium</taxon>
    </lineage>
</organism>
<keyword evidence="9" id="KW-1185">Reference proteome</keyword>
<dbReference type="OrthoDB" id="20839at2759"/>
<dbReference type="CDD" id="cd15571">
    <property type="entry name" value="ePHD"/>
    <property type="match status" value="1"/>
</dbReference>
<dbReference type="SUPFAM" id="SSF57903">
    <property type="entry name" value="FYVE/PHD zinc finger"/>
    <property type="match status" value="1"/>
</dbReference>
<evidence type="ECO:0000313" key="9">
    <source>
        <dbReference type="Proteomes" id="UP000708148"/>
    </source>
</evidence>
<feature type="compositionally biased region" description="Polar residues" evidence="5">
    <location>
        <begin position="15"/>
        <end position="44"/>
    </location>
</feature>
<name>A0A8S1IW13_9CHLO</name>
<keyword evidence="1" id="KW-0479">Metal-binding</keyword>
<dbReference type="AlphaFoldDB" id="A0A8S1IW13"/>
<evidence type="ECO:0008006" key="10">
    <source>
        <dbReference type="Google" id="ProtNLM"/>
    </source>
</evidence>
<evidence type="ECO:0000256" key="3">
    <source>
        <dbReference type="ARBA" id="ARBA00022833"/>
    </source>
</evidence>
<dbReference type="InterPro" id="IPR019786">
    <property type="entry name" value="Zinc_finger_PHD-type_CS"/>
</dbReference>
<feature type="region of interest" description="Disordered" evidence="5">
    <location>
        <begin position="411"/>
        <end position="451"/>
    </location>
</feature>
<gene>
    <name evidence="8" type="ORF">OSTQU699_LOCUS3573</name>
</gene>
<evidence type="ECO:0000259" key="7">
    <source>
        <dbReference type="PROSITE" id="PS51805"/>
    </source>
</evidence>
<keyword evidence="2 4" id="KW-0863">Zinc-finger</keyword>
<dbReference type="InterPro" id="IPR050701">
    <property type="entry name" value="Histone_Mod_Regulator"/>
</dbReference>
<sequence length="460" mass="49342">MSGMQMHMLPCASRTMCTEQKRQSQQQGSKNRSIGTNPERSGTQVADKVDVIRHAQGNNGSCSRKAIVEHKSSEATTVGPSDLSKRGQAEAKRVSKNETRDELAASTATTESTTEEDSALVESAALEMEASSAEVEDVSTPATVLPTQRSLNKQKAMPPIRRSQRKRKSVSYAERDHDDIPNSKAKGYVILDNVGSKNEAVALPALKPVVCNWDGNKVLCSICGEGQSADDSNSMIYCNGDGCGVAVHPQCHGLEDAPLGLWLCDGCRDGLCPQNANCVLCPVVGGAVTKVHSQGEVTVPQRPQDRLYVHIVCALWVEEVHFAEPDRLSGILLDEMTHVRAGLKCTMCKQAGGGAIQCRYGNCCKAFHALCARSKGWVVSFCRDGSTAQFCGRHSAGKSFALERRAILNCGSSSSTSSSGGAAMSTDGGSEGSDSANEYEEERRQNIERNRTYLEGLCEG</sequence>
<dbReference type="PANTHER" id="PTHR13793:SF107">
    <property type="entry name" value="BROMODOMAIN-CONTAINING PROTEIN HOMOLOG"/>
    <property type="match status" value="1"/>
</dbReference>
<dbReference type="InterPro" id="IPR019787">
    <property type="entry name" value="Znf_PHD-finger"/>
</dbReference>
<dbReference type="Pfam" id="PF13832">
    <property type="entry name" value="zf-HC5HC2H_2"/>
    <property type="match status" value="1"/>
</dbReference>
<dbReference type="PANTHER" id="PTHR13793">
    <property type="entry name" value="PHD FINGER PROTEINS"/>
    <property type="match status" value="1"/>
</dbReference>
<evidence type="ECO:0000256" key="1">
    <source>
        <dbReference type="ARBA" id="ARBA00022723"/>
    </source>
</evidence>
<evidence type="ECO:0000256" key="4">
    <source>
        <dbReference type="PROSITE-ProRule" id="PRU00146"/>
    </source>
</evidence>
<dbReference type="GO" id="GO:0008270">
    <property type="term" value="F:zinc ion binding"/>
    <property type="evidence" value="ECO:0007669"/>
    <property type="project" value="UniProtKB-KW"/>
</dbReference>
<dbReference type="InterPro" id="IPR034732">
    <property type="entry name" value="EPHD"/>
</dbReference>
<evidence type="ECO:0000313" key="8">
    <source>
        <dbReference type="EMBL" id="CAD7698212.1"/>
    </source>
</evidence>
<accession>A0A8S1IW13</accession>
<dbReference type="PROSITE" id="PS50016">
    <property type="entry name" value="ZF_PHD_2"/>
    <property type="match status" value="1"/>
</dbReference>
<feature type="domain" description="PHD-type" evidence="6">
    <location>
        <begin position="217"/>
        <end position="270"/>
    </location>
</feature>
<dbReference type="Gene3D" id="3.30.40.10">
    <property type="entry name" value="Zinc/RING finger domain, C3HC4 (zinc finger)"/>
    <property type="match status" value="2"/>
</dbReference>
<dbReference type="SMART" id="SM00249">
    <property type="entry name" value="PHD"/>
    <property type="match status" value="2"/>
</dbReference>
<dbReference type="EMBL" id="CAJHUC010000788">
    <property type="protein sequence ID" value="CAD7698212.1"/>
    <property type="molecule type" value="Genomic_DNA"/>
</dbReference>
<dbReference type="InterPro" id="IPR013083">
    <property type="entry name" value="Znf_RING/FYVE/PHD"/>
</dbReference>
<proteinExistence type="predicted"/>
<dbReference type="PROSITE" id="PS01359">
    <property type="entry name" value="ZF_PHD_1"/>
    <property type="match status" value="1"/>
</dbReference>
<reference evidence="8" key="1">
    <citation type="submission" date="2020-12" db="EMBL/GenBank/DDBJ databases">
        <authorList>
            <person name="Iha C."/>
        </authorList>
    </citation>
    <scope>NUCLEOTIDE SEQUENCE</scope>
</reference>
<feature type="region of interest" description="Disordered" evidence="5">
    <location>
        <begin position="1"/>
        <end position="118"/>
    </location>
</feature>
<dbReference type="Pfam" id="PF00628">
    <property type="entry name" value="PHD"/>
    <property type="match status" value="1"/>
</dbReference>
<feature type="region of interest" description="Disordered" evidence="5">
    <location>
        <begin position="150"/>
        <end position="178"/>
    </location>
</feature>
<dbReference type="InterPro" id="IPR001965">
    <property type="entry name" value="Znf_PHD"/>
</dbReference>
<dbReference type="GO" id="GO:0006357">
    <property type="term" value="P:regulation of transcription by RNA polymerase II"/>
    <property type="evidence" value="ECO:0007669"/>
    <property type="project" value="TreeGrafter"/>
</dbReference>
<dbReference type="InterPro" id="IPR011011">
    <property type="entry name" value="Znf_FYVE_PHD"/>
</dbReference>